<dbReference type="RefSeq" id="WP_108687012.1">
    <property type="nucleotide sequence ID" value="NZ_QCYK01000002.1"/>
</dbReference>
<protein>
    <recommendedName>
        <fullName evidence="6">Iron dicitrate transport regulator FecR</fullName>
    </recommendedName>
</protein>
<keyword evidence="1" id="KW-0472">Membrane</keyword>
<dbReference type="GO" id="GO:0016989">
    <property type="term" value="F:sigma factor antagonist activity"/>
    <property type="evidence" value="ECO:0007669"/>
    <property type="project" value="TreeGrafter"/>
</dbReference>
<dbReference type="Proteomes" id="UP000244450">
    <property type="component" value="Unassembled WGS sequence"/>
</dbReference>
<dbReference type="InterPro" id="IPR032508">
    <property type="entry name" value="FecR_C"/>
</dbReference>
<evidence type="ECO:0000259" key="2">
    <source>
        <dbReference type="Pfam" id="PF04773"/>
    </source>
</evidence>
<accession>A0A2T7BFX4</accession>
<gene>
    <name evidence="4" type="ORF">DCC81_12765</name>
</gene>
<dbReference type="InterPro" id="IPR012373">
    <property type="entry name" value="Ferrdict_sens_TM"/>
</dbReference>
<evidence type="ECO:0008006" key="6">
    <source>
        <dbReference type="Google" id="ProtNLM"/>
    </source>
</evidence>
<dbReference type="Pfam" id="PF16344">
    <property type="entry name" value="FecR_C"/>
    <property type="match status" value="1"/>
</dbReference>
<dbReference type="AlphaFoldDB" id="A0A2T7BFX4"/>
<proteinExistence type="predicted"/>
<comment type="caution">
    <text evidence="4">The sequence shown here is derived from an EMBL/GenBank/DDBJ whole genome shotgun (WGS) entry which is preliminary data.</text>
</comment>
<keyword evidence="1" id="KW-1133">Transmembrane helix</keyword>
<dbReference type="PANTHER" id="PTHR30273">
    <property type="entry name" value="PERIPLASMIC SIGNAL SENSOR AND SIGMA FACTOR ACTIVATOR FECR-RELATED"/>
    <property type="match status" value="1"/>
</dbReference>
<dbReference type="PIRSF" id="PIRSF018266">
    <property type="entry name" value="FecR"/>
    <property type="match status" value="1"/>
</dbReference>
<feature type="domain" description="FecR protein" evidence="2">
    <location>
        <begin position="104"/>
        <end position="195"/>
    </location>
</feature>
<feature type="domain" description="Protein FecR C-terminal" evidence="3">
    <location>
        <begin position="241"/>
        <end position="310"/>
    </location>
</feature>
<keyword evidence="1" id="KW-0812">Transmembrane</keyword>
<sequence>MDIQPLLQKYFKGECTEAEQALVERYLASETTPELDALLMQTWREAETDPKIKQLPRTQPAHWYRIAAAVTLLIIGAAGAWMLGAGRNGHKALASQAWDTLSNKGGELQRYHLPDGSVVWLNAYSHVIYNEGYNTDNRELWLAGEGYFEAAPGAAHPFQVHTGNITTMALGTTFNISTANHADGSIEVALLTGRVAVSTTDAAHQFRRELLPGQRLLFSPAGSATVALFHEAEVVDWKQGKIIFDKVDMNDVFARLQQRYGCHIILEDSLLAHKKISGTFSAGQSLEHVIATLKYVHGFTYTQVNANTYLIHKH</sequence>
<name>A0A2T7BFX4_9BACT</name>
<dbReference type="PANTHER" id="PTHR30273:SF2">
    <property type="entry name" value="PROTEIN FECR"/>
    <property type="match status" value="1"/>
</dbReference>
<dbReference type="InterPro" id="IPR006860">
    <property type="entry name" value="FecR"/>
</dbReference>
<keyword evidence="5" id="KW-1185">Reference proteome</keyword>
<organism evidence="4 5">
    <name type="scientific">Chitinophaga parva</name>
    <dbReference type="NCBI Taxonomy" id="2169414"/>
    <lineage>
        <taxon>Bacteria</taxon>
        <taxon>Pseudomonadati</taxon>
        <taxon>Bacteroidota</taxon>
        <taxon>Chitinophagia</taxon>
        <taxon>Chitinophagales</taxon>
        <taxon>Chitinophagaceae</taxon>
        <taxon>Chitinophaga</taxon>
    </lineage>
</organism>
<reference evidence="4 5" key="1">
    <citation type="submission" date="2018-04" db="EMBL/GenBank/DDBJ databases">
        <title>Chitinophaga fuyangensis sp. nov., isolated from soil in a chemical factory.</title>
        <authorList>
            <person name="Chen K."/>
        </authorList>
    </citation>
    <scope>NUCLEOTIDE SEQUENCE [LARGE SCALE GENOMIC DNA]</scope>
    <source>
        <strain evidence="4 5">LY-1</strain>
    </source>
</reference>
<feature type="transmembrane region" description="Helical" evidence="1">
    <location>
        <begin position="63"/>
        <end position="83"/>
    </location>
</feature>
<evidence type="ECO:0000313" key="5">
    <source>
        <dbReference type="Proteomes" id="UP000244450"/>
    </source>
</evidence>
<dbReference type="EMBL" id="QCYK01000002">
    <property type="protein sequence ID" value="PUZ25174.1"/>
    <property type="molecule type" value="Genomic_DNA"/>
</dbReference>
<dbReference type="Gene3D" id="2.60.120.1440">
    <property type="match status" value="1"/>
</dbReference>
<evidence type="ECO:0000256" key="1">
    <source>
        <dbReference type="SAM" id="Phobius"/>
    </source>
</evidence>
<evidence type="ECO:0000313" key="4">
    <source>
        <dbReference type="EMBL" id="PUZ25174.1"/>
    </source>
</evidence>
<evidence type="ECO:0000259" key="3">
    <source>
        <dbReference type="Pfam" id="PF16344"/>
    </source>
</evidence>
<dbReference type="Pfam" id="PF04773">
    <property type="entry name" value="FecR"/>
    <property type="match status" value="1"/>
</dbReference>
<dbReference type="OrthoDB" id="738872at2"/>
<dbReference type="Gene3D" id="3.55.50.30">
    <property type="match status" value="1"/>
</dbReference>